<dbReference type="InterPro" id="IPR017853">
    <property type="entry name" value="GH"/>
</dbReference>
<evidence type="ECO:0000256" key="1">
    <source>
        <dbReference type="ARBA" id="ARBA00000829"/>
    </source>
</evidence>
<evidence type="ECO:0000256" key="5">
    <source>
        <dbReference type="ARBA" id="ARBA00023277"/>
    </source>
</evidence>
<evidence type="ECO:0000256" key="4">
    <source>
        <dbReference type="ARBA" id="ARBA00022801"/>
    </source>
</evidence>
<dbReference type="PANTHER" id="PTHR43730:SF1">
    <property type="entry name" value="BETA-MANNOSIDASE"/>
    <property type="match status" value="1"/>
</dbReference>
<evidence type="ECO:0000259" key="12">
    <source>
        <dbReference type="Pfam" id="PF17786"/>
    </source>
</evidence>
<evidence type="ECO:0000313" key="15">
    <source>
        <dbReference type="Proteomes" id="UP001305779"/>
    </source>
</evidence>
<dbReference type="InterPro" id="IPR008979">
    <property type="entry name" value="Galactose-bd-like_sf"/>
</dbReference>
<dbReference type="EC" id="3.2.1.25" evidence="3"/>
<evidence type="ECO:0000256" key="10">
    <source>
        <dbReference type="ARBA" id="ARBA00041614"/>
    </source>
</evidence>
<accession>A0ABR0EA18</accession>
<dbReference type="SUPFAM" id="SSF49303">
    <property type="entry name" value="beta-Galactosidase/glucuronidase domain"/>
    <property type="match status" value="2"/>
</dbReference>
<dbReference type="Pfam" id="PF17786">
    <property type="entry name" value="Mannosidase_ig"/>
    <property type="match status" value="1"/>
</dbReference>
<dbReference type="InterPro" id="IPR013783">
    <property type="entry name" value="Ig-like_fold"/>
</dbReference>
<dbReference type="InterPro" id="IPR036156">
    <property type="entry name" value="Beta-gal/glucu_dom_sf"/>
</dbReference>
<keyword evidence="5" id="KW-0119">Carbohydrate metabolism</keyword>
<dbReference type="SUPFAM" id="SSF51445">
    <property type="entry name" value="(Trans)glycosidases"/>
    <property type="match status" value="1"/>
</dbReference>
<gene>
    <name evidence="14" type="ORF">PRZ48_010737</name>
</gene>
<evidence type="ECO:0000256" key="8">
    <source>
        <dbReference type="ARBA" id="ARBA00038429"/>
    </source>
</evidence>
<evidence type="ECO:0000256" key="9">
    <source>
        <dbReference type="ARBA" id="ARBA00041069"/>
    </source>
</evidence>
<keyword evidence="7" id="KW-0624">Polysaccharide degradation</keyword>
<proteinExistence type="inferred from homology"/>
<evidence type="ECO:0000259" key="13">
    <source>
        <dbReference type="Pfam" id="PF22666"/>
    </source>
</evidence>
<dbReference type="InterPro" id="IPR041447">
    <property type="entry name" value="Mannosidase_ig"/>
</dbReference>
<organism evidence="14 15">
    <name type="scientific">Zasmidium cellare</name>
    <name type="common">Wine cellar mold</name>
    <name type="synonym">Racodium cellare</name>
    <dbReference type="NCBI Taxonomy" id="395010"/>
    <lineage>
        <taxon>Eukaryota</taxon>
        <taxon>Fungi</taxon>
        <taxon>Dikarya</taxon>
        <taxon>Ascomycota</taxon>
        <taxon>Pezizomycotina</taxon>
        <taxon>Dothideomycetes</taxon>
        <taxon>Dothideomycetidae</taxon>
        <taxon>Mycosphaerellales</taxon>
        <taxon>Mycosphaerellaceae</taxon>
        <taxon>Zasmidium</taxon>
    </lineage>
</organism>
<evidence type="ECO:0000313" key="14">
    <source>
        <dbReference type="EMBL" id="KAK4498081.1"/>
    </source>
</evidence>
<comment type="pathway">
    <text evidence="2">Glycan metabolism; N-glycan degradation.</text>
</comment>
<name>A0ABR0EA18_ZASCE</name>
<dbReference type="Pfam" id="PF22666">
    <property type="entry name" value="Glyco_hydro_2_N2"/>
    <property type="match status" value="1"/>
</dbReference>
<dbReference type="PANTHER" id="PTHR43730">
    <property type="entry name" value="BETA-MANNOSIDASE"/>
    <property type="match status" value="1"/>
</dbReference>
<dbReference type="Pfam" id="PF00703">
    <property type="entry name" value="Glyco_hydro_2"/>
    <property type="match status" value="1"/>
</dbReference>
<dbReference type="InterPro" id="IPR006102">
    <property type="entry name" value="Ig-like_GH2"/>
</dbReference>
<feature type="domain" description="Glycoside hydrolase family 2 immunoglobulin-like beta-sandwich" evidence="11">
    <location>
        <begin position="204"/>
        <end position="309"/>
    </location>
</feature>
<evidence type="ECO:0000256" key="6">
    <source>
        <dbReference type="ARBA" id="ARBA00023295"/>
    </source>
</evidence>
<evidence type="ECO:0000256" key="3">
    <source>
        <dbReference type="ARBA" id="ARBA00012754"/>
    </source>
</evidence>
<comment type="caution">
    <text evidence="14">The sequence shown here is derived from an EMBL/GenBank/DDBJ whole genome shotgun (WGS) entry which is preliminary data.</text>
</comment>
<comment type="catalytic activity">
    <reaction evidence="1">
        <text>Hydrolysis of terminal, non-reducing beta-D-mannose residues in beta-D-mannosides.</text>
        <dbReference type="EC" id="3.2.1.25"/>
    </reaction>
</comment>
<comment type="similarity">
    <text evidence="8">Belongs to the glycosyl hydrolase 2 family. Beta-mannosidase B subfamily.</text>
</comment>
<feature type="domain" description="Mannosidase Ig/CBM-like" evidence="12">
    <location>
        <begin position="687"/>
        <end position="783"/>
    </location>
</feature>
<dbReference type="InterPro" id="IPR050887">
    <property type="entry name" value="Beta-mannosidase_GH2"/>
</dbReference>
<dbReference type="Gene3D" id="2.60.40.10">
    <property type="entry name" value="Immunoglobulins"/>
    <property type="match status" value="2"/>
</dbReference>
<dbReference type="Proteomes" id="UP001305779">
    <property type="component" value="Unassembled WGS sequence"/>
</dbReference>
<sequence length="882" mass="100038">MAFVRRSIALSDGWEFKAQGDSAPASAKEWIAAQPIPSTVHQDLLAIKAIPDPFLAKNEEQVQWIGEQVWTYRTKFTTPEAARRASDLEKHLVFQGLDTYATVWLNGKPILRSENMFVTHRVDVSNVLLNDDEPNLLEVTFENAEQKGDEEVAKHPDHIWGTFNSGEGRLATRKAQYHYGWDWGPKLMTCGLWRPVYLELFQSRISDLSSQVTLSPNCQEASVQVVLEVDGKANYASIELEYQGSTVASQLVQIDSSRVATTTIAVKQPKLWWPHTFGEQHMYNLKATIYTSENDKTIHDTTTRRIGLRKIELIQHPFSDQDGTSFYFKVNDIPIFAAGSNWIPGDSFLPRIGPSRYQKWVSAAKESNQVAVRVWGGGIYEPDSFYDACDEHGILVWQDFMFACGMFPACKSFLEKIEVEVRDNLRKLRHHPCIALWCGNNEDYVIPLLSSIEYDAEDKDPDSILKSPFPARYTYEHLLPKICKELVPDTPYWPGSPFGGSMCNSQTDGDIHQWHVWHLEKFPYQDFPRLSGRFVSEFGMQAMPSLRTAQQFFPADDQLQDGRDYVEDEFVQYHNKCGGGAETLHKYCEDNLPLDKHSLSRYIYCTQLLQSETVATAFRSWRRLWRGKDEEFCGGALIWQLNDCYPVTSWSLIDSNLRPKMSFWAMKRENKPVTAGLQRVNNHGNTHLEVWAVNTMLQDITVDVKVRAWNVAGGKAIWSHKLHESLKLPSNQSLELGVVDPNVVGIKSSQGYKDIVFAVDLAEKIHAGEKSLDHSINFHEPLKEVPFVRPTELIVKVVSAQGQSFVEMKSPCALKGVLLEVTGPDSVADEVKWEDNGFDVLPDEAVRVKVTGLRSGDEDKLKVSWLGGEWQTPESTPIKPSL</sequence>
<dbReference type="EMBL" id="JAXOVC010000008">
    <property type="protein sequence ID" value="KAK4498081.1"/>
    <property type="molecule type" value="Genomic_DNA"/>
</dbReference>
<feature type="domain" description="Beta-mannosidase-like galactose-binding" evidence="13">
    <location>
        <begin position="14"/>
        <end position="194"/>
    </location>
</feature>
<keyword evidence="6" id="KW-0326">Glycosidase</keyword>
<dbReference type="Gene3D" id="2.60.120.260">
    <property type="entry name" value="Galactose-binding domain-like"/>
    <property type="match status" value="1"/>
</dbReference>
<dbReference type="InterPro" id="IPR054593">
    <property type="entry name" value="Beta-mannosidase-like_N2"/>
</dbReference>
<protein>
    <recommendedName>
        <fullName evidence="9">Beta-mannosidase B</fullName>
        <ecNumber evidence="3">3.2.1.25</ecNumber>
    </recommendedName>
    <alternativeName>
        <fullName evidence="10">Mannanase B</fullName>
    </alternativeName>
</protein>
<keyword evidence="15" id="KW-1185">Reference proteome</keyword>
<evidence type="ECO:0000259" key="11">
    <source>
        <dbReference type="Pfam" id="PF00703"/>
    </source>
</evidence>
<dbReference type="SUPFAM" id="SSF49785">
    <property type="entry name" value="Galactose-binding domain-like"/>
    <property type="match status" value="1"/>
</dbReference>
<evidence type="ECO:0000256" key="2">
    <source>
        <dbReference type="ARBA" id="ARBA00004740"/>
    </source>
</evidence>
<reference evidence="14 15" key="1">
    <citation type="journal article" date="2023" name="G3 (Bethesda)">
        <title>A chromosome-level genome assembly of Zasmidium syzygii isolated from banana leaves.</title>
        <authorList>
            <person name="van Westerhoven A.C."/>
            <person name="Mehrabi R."/>
            <person name="Talebi R."/>
            <person name="Steentjes M.B.F."/>
            <person name="Corcolon B."/>
            <person name="Chong P.A."/>
            <person name="Kema G.H.J."/>
            <person name="Seidl M.F."/>
        </authorList>
    </citation>
    <scope>NUCLEOTIDE SEQUENCE [LARGE SCALE GENOMIC DNA]</scope>
    <source>
        <strain evidence="14 15">P124</strain>
    </source>
</reference>
<dbReference type="Gene3D" id="3.20.20.80">
    <property type="entry name" value="Glycosidases"/>
    <property type="match status" value="1"/>
</dbReference>
<keyword evidence="4" id="KW-0378">Hydrolase</keyword>
<evidence type="ECO:0000256" key="7">
    <source>
        <dbReference type="ARBA" id="ARBA00023326"/>
    </source>
</evidence>